<dbReference type="InterPro" id="IPR001881">
    <property type="entry name" value="EGF-like_Ca-bd_dom"/>
</dbReference>
<feature type="domain" description="EGF-like" evidence="26">
    <location>
        <begin position="77"/>
        <end position="113"/>
    </location>
</feature>
<keyword evidence="9 24" id="KW-0245">EGF-like domain</keyword>
<reference evidence="32" key="1">
    <citation type="submission" date="2022-08" db="UniProtKB">
        <authorList>
            <consortium name="EnsemblMetazoa"/>
        </authorList>
    </citation>
    <scope>IDENTIFICATION</scope>
    <source>
        <strain evidence="32">05x7-T-G4-1.051#20</strain>
    </source>
</reference>
<dbReference type="FunFam" id="2.10.25.10:FF:000318">
    <property type="entry name" value="Eyes shut homolog"/>
    <property type="match status" value="1"/>
</dbReference>
<feature type="domain" description="EGF-like" evidence="26">
    <location>
        <begin position="267"/>
        <end position="303"/>
    </location>
</feature>
<dbReference type="SUPFAM" id="SSF57184">
    <property type="entry name" value="Growth factor receptor domain"/>
    <property type="match status" value="2"/>
</dbReference>
<dbReference type="InterPro" id="IPR051355">
    <property type="entry name" value="Notch/Slit_guidance"/>
</dbReference>
<evidence type="ECO:0000256" key="5">
    <source>
        <dbReference type="ARBA" id="ARBA00007343"/>
    </source>
</evidence>
<dbReference type="SMART" id="SM00179">
    <property type="entry name" value="EGF_CA"/>
    <property type="match status" value="11"/>
</dbReference>
<dbReference type="Proteomes" id="UP000005408">
    <property type="component" value="Unassembled WGS sequence"/>
</dbReference>
<dbReference type="FunFam" id="2.10.25.10:FF:000122">
    <property type="entry name" value="Protein crumbs homolog 2"/>
    <property type="match status" value="6"/>
</dbReference>
<feature type="domain" description="EGF-like" evidence="26">
    <location>
        <begin position="191"/>
        <end position="227"/>
    </location>
</feature>
<evidence type="ECO:0000259" key="28">
    <source>
        <dbReference type="PROSITE" id="PS50221"/>
    </source>
</evidence>
<feature type="disulfide bond" evidence="24">
    <location>
        <begin position="293"/>
        <end position="302"/>
    </location>
</feature>
<dbReference type="GO" id="GO:0004930">
    <property type="term" value="F:G protein-coupled receptor activity"/>
    <property type="evidence" value="ECO:0007669"/>
    <property type="project" value="UniProtKB-KW"/>
</dbReference>
<dbReference type="InterPro" id="IPR013098">
    <property type="entry name" value="Ig_I-set"/>
</dbReference>
<dbReference type="Gene3D" id="4.10.1240.10">
    <property type="entry name" value="GPCR, family 2, extracellular hormone receptor domain"/>
    <property type="match status" value="1"/>
</dbReference>
<dbReference type="GO" id="GO:0048592">
    <property type="term" value="P:eye morphogenesis"/>
    <property type="evidence" value="ECO:0007669"/>
    <property type="project" value="UniProtKB-ARBA"/>
</dbReference>
<dbReference type="SUPFAM" id="SSF111418">
    <property type="entry name" value="Hormone receptor domain"/>
    <property type="match status" value="1"/>
</dbReference>
<keyword evidence="22" id="KW-0807">Transducer</keyword>
<keyword evidence="18 24" id="KW-1015">Disulfide bond</keyword>
<feature type="disulfide bond" evidence="24">
    <location>
        <begin position="407"/>
        <end position="416"/>
    </location>
</feature>
<dbReference type="InterPro" id="IPR013032">
    <property type="entry name" value="EGF-like_CS"/>
</dbReference>
<evidence type="ECO:0000256" key="4">
    <source>
        <dbReference type="ARBA" id="ARBA00004651"/>
    </source>
</evidence>
<dbReference type="SUPFAM" id="SSF48726">
    <property type="entry name" value="Immunoglobulin"/>
    <property type="match status" value="2"/>
</dbReference>
<keyword evidence="23" id="KW-0966">Cell projection</keyword>
<keyword evidence="12" id="KW-0732">Signal</keyword>
<dbReference type="EnsemblMetazoa" id="G5774.1">
    <property type="protein sequence ID" value="G5774.1:cds"/>
    <property type="gene ID" value="G5774"/>
</dbReference>
<comment type="subcellular location">
    <subcellularLocation>
        <location evidence="2">Apical cell membrane</location>
        <topology evidence="2">Single-pass type I membrane protein</topology>
    </subcellularLocation>
    <subcellularLocation>
        <location evidence="4">Cell membrane</location>
        <topology evidence="4">Multi-pass membrane protein</topology>
    </subcellularLocation>
    <subcellularLocation>
        <location evidence="3">Cell projection</location>
    </subcellularLocation>
    <subcellularLocation>
        <location evidence="1">Cytoplasm</location>
        <location evidence="1">Cytoskeleton</location>
    </subcellularLocation>
</comment>
<dbReference type="PROSITE" id="PS00615">
    <property type="entry name" value="C_TYPE_LECTIN_1"/>
    <property type="match status" value="1"/>
</dbReference>
<protein>
    <submittedName>
        <fullName evidence="32">Uncharacterized protein</fullName>
    </submittedName>
</protein>
<feature type="transmembrane region" description="Helical" evidence="25">
    <location>
        <begin position="1093"/>
        <end position="1113"/>
    </location>
</feature>
<dbReference type="SMART" id="SM00409">
    <property type="entry name" value="IG"/>
    <property type="match status" value="2"/>
</dbReference>
<keyword evidence="11 25" id="KW-0812">Transmembrane</keyword>
<dbReference type="SMART" id="SM00303">
    <property type="entry name" value="GPS"/>
    <property type="match status" value="1"/>
</dbReference>
<dbReference type="InterPro" id="IPR000742">
    <property type="entry name" value="EGF"/>
</dbReference>
<feature type="disulfide bond" evidence="24">
    <location>
        <begin position="179"/>
        <end position="188"/>
    </location>
</feature>
<dbReference type="GO" id="GO:0005509">
    <property type="term" value="F:calcium ion binding"/>
    <property type="evidence" value="ECO:0007669"/>
    <property type="project" value="InterPro"/>
</dbReference>
<feature type="domain" description="G-protein coupled receptors family 2 profile 2" evidence="30">
    <location>
        <begin position="1058"/>
        <end position="1307"/>
    </location>
</feature>
<evidence type="ECO:0000256" key="15">
    <source>
        <dbReference type="ARBA" id="ARBA00022989"/>
    </source>
</evidence>
<feature type="domain" description="EGF-like" evidence="26">
    <location>
        <begin position="419"/>
        <end position="455"/>
    </location>
</feature>
<dbReference type="Pfam" id="PF00002">
    <property type="entry name" value="7tm_2"/>
    <property type="match status" value="1"/>
</dbReference>
<dbReference type="GO" id="GO:0003002">
    <property type="term" value="P:regionalization"/>
    <property type="evidence" value="ECO:0007669"/>
    <property type="project" value="UniProtKB-ARBA"/>
</dbReference>
<evidence type="ECO:0000259" key="27">
    <source>
        <dbReference type="PROSITE" id="PS50041"/>
    </source>
</evidence>
<feature type="transmembrane region" description="Helical" evidence="25">
    <location>
        <begin position="1061"/>
        <end position="1081"/>
    </location>
</feature>
<evidence type="ECO:0000256" key="19">
    <source>
        <dbReference type="ARBA" id="ARBA00023170"/>
    </source>
</evidence>
<dbReference type="InterPro" id="IPR000203">
    <property type="entry name" value="GPS"/>
</dbReference>
<dbReference type="InterPro" id="IPR036445">
    <property type="entry name" value="GPCR_2_extracell_dom_sf"/>
</dbReference>
<evidence type="ECO:0000313" key="32">
    <source>
        <dbReference type="EnsemblMetazoa" id="G5774.1:cds"/>
    </source>
</evidence>
<dbReference type="InterPro" id="IPR018378">
    <property type="entry name" value="C-type_lectin_CS"/>
</dbReference>
<feature type="disulfide bond" evidence="24">
    <location>
        <begin position="369"/>
        <end position="378"/>
    </location>
</feature>
<dbReference type="Gene3D" id="2.60.40.10">
    <property type="entry name" value="Immunoglobulins"/>
    <property type="match status" value="1"/>
</dbReference>
<keyword evidence="20" id="KW-0325">Glycoprotein</keyword>
<dbReference type="FunFam" id="2.10.25.10:FF:000565">
    <property type="entry name" value="Predicted protein"/>
    <property type="match status" value="1"/>
</dbReference>
<keyword evidence="33" id="KW-1185">Reference proteome</keyword>
<dbReference type="CDD" id="cd00054">
    <property type="entry name" value="EGF_CA"/>
    <property type="match status" value="11"/>
</dbReference>
<dbReference type="InterPro" id="IPR007110">
    <property type="entry name" value="Ig-like_dom"/>
</dbReference>
<feature type="transmembrane region" description="Helical" evidence="25">
    <location>
        <begin position="1213"/>
        <end position="1237"/>
    </location>
</feature>
<evidence type="ECO:0000256" key="16">
    <source>
        <dbReference type="ARBA" id="ARBA00023040"/>
    </source>
</evidence>
<dbReference type="Pfam" id="PF12661">
    <property type="entry name" value="hEGF"/>
    <property type="match status" value="2"/>
</dbReference>
<dbReference type="Gene3D" id="1.20.1070.10">
    <property type="entry name" value="Rhodopsin 7-helix transmembrane proteins"/>
    <property type="match status" value="1"/>
</dbReference>
<dbReference type="InterPro" id="IPR013783">
    <property type="entry name" value="Ig-like_fold"/>
</dbReference>
<feature type="disulfide bond" evidence="24">
    <location>
        <begin position="103"/>
        <end position="112"/>
    </location>
</feature>
<dbReference type="InterPro" id="IPR046338">
    <property type="entry name" value="GAIN_dom_sf"/>
</dbReference>
<dbReference type="GO" id="GO:0009967">
    <property type="term" value="P:positive regulation of signal transduction"/>
    <property type="evidence" value="ECO:0007669"/>
    <property type="project" value="UniProtKB-ARBA"/>
</dbReference>
<feature type="transmembrane region" description="Helical" evidence="25">
    <location>
        <begin position="1125"/>
        <end position="1149"/>
    </location>
</feature>
<dbReference type="GO" id="GO:0005856">
    <property type="term" value="C:cytoskeleton"/>
    <property type="evidence" value="ECO:0007669"/>
    <property type="project" value="UniProtKB-SubCell"/>
</dbReference>
<evidence type="ECO:0000256" key="13">
    <source>
        <dbReference type="ARBA" id="ARBA00022737"/>
    </source>
</evidence>
<dbReference type="GO" id="GO:0051241">
    <property type="term" value="P:negative regulation of multicellular organismal process"/>
    <property type="evidence" value="ECO:0007669"/>
    <property type="project" value="UniProtKB-ARBA"/>
</dbReference>
<dbReference type="PROSITE" id="PS00022">
    <property type="entry name" value="EGF_1"/>
    <property type="match status" value="10"/>
</dbReference>
<evidence type="ECO:0000256" key="3">
    <source>
        <dbReference type="ARBA" id="ARBA00004316"/>
    </source>
</evidence>
<keyword evidence="6" id="KW-0217">Developmental protein</keyword>
<dbReference type="GO" id="GO:0009986">
    <property type="term" value="C:cell surface"/>
    <property type="evidence" value="ECO:0007669"/>
    <property type="project" value="TreeGrafter"/>
</dbReference>
<dbReference type="GO" id="GO:0043235">
    <property type="term" value="C:receptor complex"/>
    <property type="evidence" value="ECO:0007669"/>
    <property type="project" value="TreeGrafter"/>
</dbReference>
<dbReference type="GO" id="GO:0080090">
    <property type="term" value="P:regulation of primary metabolic process"/>
    <property type="evidence" value="ECO:0007669"/>
    <property type="project" value="UniProtKB-ARBA"/>
</dbReference>
<feature type="domain" description="EGF-like" evidence="26">
    <location>
        <begin position="229"/>
        <end position="265"/>
    </location>
</feature>
<evidence type="ECO:0000256" key="22">
    <source>
        <dbReference type="ARBA" id="ARBA00023224"/>
    </source>
</evidence>
<evidence type="ECO:0000259" key="30">
    <source>
        <dbReference type="PROSITE" id="PS50261"/>
    </source>
</evidence>
<dbReference type="PRINTS" id="PR00249">
    <property type="entry name" value="GPCRSECRETIN"/>
</dbReference>
<dbReference type="InterPro" id="IPR036179">
    <property type="entry name" value="Ig-like_dom_sf"/>
</dbReference>
<evidence type="ECO:0000256" key="18">
    <source>
        <dbReference type="ARBA" id="ARBA00023157"/>
    </source>
</evidence>
<feature type="transmembrane region" description="Helical" evidence="25">
    <location>
        <begin position="1170"/>
        <end position="1193"/>
    </location>
</feature>
<dbReference type="PRINTS" id="PR01694">
    <property type="entry name" value="BAIPRECURSOR"/>
</dbReference>
<feature type="disulfide bond" evidence="24">
    <location>
        <begin position="483"/>
        <end position="492"/>
    </location>
</feature>
<dbReference type="PROSITE" id="PS50041">
    <property type="entry name" value="C_TYPE_LECTIN_2"/>
    <property type="match status" value="1"/>
</dbReference>
<feature type="disulfide bond" evidence="24">
    <location>
        <begin position="217"/>
        <end position="226"/>
    </location>
</feature>
<dbReference type="PROSITE" id="PS01186">
    <property type="entry name" value="EGF_2"/>
    <property type="match status" value="11"/>
</dbReference>
<keyword evidence="15 25" id="KW-1133">Transmembrane helix</keyword>
<dbReference type="InterPro" id="IPR008077">
    <property type="entry name" value="GPCR_2_brain_angio_inhib"/>
</dbReference>
<feature type="domain" description="C-type lectin" evidence="27">
    <location>
        <begin position="27"/>
        <end position="73"/>
    </location>
</feature>
<evidence type="ECO:0000256" key="12">
    <source>
        <dbReference type="ARBA" id="ARBA00022729"/>
    </source>
</evidence>
<dbReference type="GO" id="GO:0007219">
    <property type="term" value="P:Notch signaling pathway"/>
    <property type="evidence" value="ECO:0007669"/>
    <property type="project" value="TreeGrafter"/>
</dbReference>
<dbReference type="PROSITE" id="PS50026">
    <property type="entry name" value="EGF_3"/>
    <property type="match status" value="11"/>
</dbReference>
<evidence type="ECO:0000256" key="24">
    <source>
        <dbReference type="PROSITE-ProRule" id="PRU00076"/>
    </source>
</evidence>
<dbReference type="InterPro" id="IPR001879">
    <property type="entry name" value="GPCR_2_extracellular_dom"/>
</dbReference>
<feature type="transmembrane region" description="Helical" evidence="25">
    <location>
        <begin position="1283"/>
        <end position="1306"/>
    </location>
</feature>
<dbReference type="PROSITE" id="PS50221">
    <property type="entry name" value="GAIN_B"/>
    <property type="match status" value="1"/>
</dbReference>
<dbReference type="SMART" id="SM00008">
    <property type="entry name" value="HormR"/>
    <property type="match status" value="1"/>
</dbReference>
<dbReference type="InterPro" id="IPR000832">
    <property type="entry name" value="GPCR_2_secretin-like"/>
</dbReference>
<evidence type="ECO:0000256" key="9">
    <source>
        <dbReference type="ARBA" id="ARBA00022536"/>
    </source>
</evidence>
<dbReference type="InterPro" id="IPR057244">
    <property type="entry name" value="GAIN_B"/>
</dbReference>
<dbReference type="FunFam" id="2.10.25.10:FF:000143">
    <property type="entry name" value="Protein crumbs 1"/>
    <property type="match status" value="1"/>
</dbReference>
<evidence type="ECO:0000259" key="29">
    <source>
        <dbReference type="PROSITE" id="PS50227"/>
    </source>
</evidence>
<feature type="domain" description="EGF-like" evidence="26">
    <location>
        <begin position="381"/>
        <end position="417"/>
    </location>
</feature>
<dbReference type="SMART" id="SM00181">
    <property type="entry name" value="EGF"/>
    <property type="match status" value="11"/>
</dbReference>
<dbReference type="Pfam" id="PF07679">
    <property type="entry name" value="I-set"/>
    <property type="match status" value="1"/>
</dbReference>
<organism evidence="32 33">
    <name type="scientific">Magallana gigas</name>
    <name type="common">Pacific oyster</name>
    <name type="synonym">Crassostrea gigas</name>
    <dbReference type="NCBI Taxonomy" id="29159"/>
    <lineage>
        <taxon>Eukaryota</taxon>
        <taxon>Metazoa</taxon>
        <taxon>Spiralia</taxon>
        <taxon>Lophotrochozoa</taxon>
        <taxon>Mollusca</taxon>
        <taxon>Bivalvia</taxon>
        <taxon>Autobranchia</taxon>
        <taxon>Pteriomorphia</taxon>
        <taxon>Ostreida</taxon>
        <taxon>Ostreoidea</taxon>
        <taxon>Ostreidae</taxon>
        <taxon>Magallana</taxon>
    </lineage>
</organism>
<dbReference type="GO" id="GO:0008593">
    <property type="term" value="P:regulation of Notch signaling pathway"/>
    <property type="evidence" value="ECO:0007669"/>
    <property type="project" value="UniProtKB-ARBA"/>
</dbReference>
<dbReference type="FunFam" id="2.10.25.10:FF:000434">
    <property type="entry name" value="Predicted protein"/>
    <property type="match status" value="2"/>
</dbReference>
<evidence type="ECO:0000256" key="6">
    <source>
        <dbReference type="ARBA" id="ARBA00022473"/>
    </source>
</evidence>
<evidence type="ECO:0000259" key="31">
    <source>
        <dbReference type="PROSITE" id="PS50835"/>
    </source>
</evidence>
<evidence type="ECO:0000313" key="33">
    <source>
        <dbReference type="Proteomes" id="UP000005408"/>
    </source>
</evidence>
<accession>A0A8W8N8H0</accession>
<comment type="caution">
    <text evidence="24">Lacks conserved residue(s) required for the propagation of feature annotation.</text>
</comment>
<dbReference type="SUPFAM" id="SSF81321">
    <property type="entry name" value="Family A G protein-coupled receptor-like"/>
    <property type="match status" value="1"/>
</dbReference>
<evidence type="ECO:0000256" key="25">
    <source>
        <dbReference type="SAM" id="Phobius"/>
    </source>
</evidence>
<evidence type="ECO:0000256" key="10">
    <source>
        <dbReference type="ARBA" id="ARBA00022553"/>
    </source>
</evidence>
<feature type="disulfide bond" evidence="24">
    <location>
        <begin position="331"/>
        <end position="340"/>
    </location>
</feature>
<evidence type="ECO:0000256" key="20">
    <source>
        <dbReference type="ARBA" id="ARBA00023180"/>
    </source>
</evidence>
<dbReference type="GO" id="GO:0007411">
    <property type="term" value="P:axon guidance"/>
    <property type="evidence" value="ECO:0007669"/>
    <property type="project" value="TreeGrafter"/>
</dbReference>
<dbReference type="PROSITE" id="PS01187">
    <property type="entry name" value="EGF_CA"/>
    <property type="match status" value="3"/>
</dbReference>
<keyword evidence="10" id="KW-0597">Phosphoprotein</keyword>
<comment type="similarity">
    <text evidence="5">Belongs to the G-protein coupled receptor 2 family. Adhesion G-protein coupled receptor (ADGR) subfamily.</text>
</comment>
<feature type="domain" description="EGF-like" evidence="26">
    <location>
        <begin position="305"/>
        <end position="341"/>
    </location>
</feature>
<dbReference type="InterPro" id="IPR009030">
    <property type="entry name" value="Growth_fac_rcpt_cys_sf"/>
</dbReference>
<feature type="domain" description="G-protein coupled receptors family 2 profile 1" evidence="29">
    <location>
        <begin position="672"/>
        <end position="751"/>
    </location>
</feature>
<keyword evidence="14" id="KW-0221">Differentiation</keyword>
<feature type="domain" description="EGF-like" evidence="26">
    <location>
        <begin position="343"/>
        <end position="379"/>
    </location>
</feature>
<keyword evidence="7" id="KW-1003">Cell membrane</keyword>
<dbReference type="GO" id="GO:0042995">
    <property type="term" value="C:cell projection"/>
    <property type="evidence" value="ECO:0007669"/>
    <property type="project" value="UniProtKB-SubCell"/>
</dbReference>
<dbReference type="Pfam" id="PF01825">
    <property type="entry name" value="GPS"/>
    <property type="match status" value="1"/>
</dbReference>
<dbReference type="GO" id="GO:0051093">
    <property type="term" value="P:negative regulation of developmental process"/>
    <property type="evidence" value="ECO:0007669"/>
    <property type="project" value="UniProtKB-ARBA"/>
</dbReference>
<dbReference type="PANTHER" id="PTHR45836">
    <property type="entry name" value="SLIT HOMOLOG"/>
    <property type="match status" value="1"/>
</dbReference>
<evidence type="ECO:0000256" key="23">
    <source>
        <dbReference type="ARBA" id="ARBA00023273"/>
    </source>
</evidence>
<sequence>MAKEIGQFMTGSATVVLRMMFLGKLRDHRPVSYSNWNSGEPNNSGEEDCVHILEDINKWNDLSCASTNPYICQKPQDIDYCAELPCQNNGTCLDLLNDYNCMCLNGFNGANCTINIDDCLSDPCKHNGTCTDLVNDYQCGCVAGFNGRTCENNINDCLPNHCLNNGTCTDLVNDYHCDCVAGFNGTNCENNIDECAVQPCQNNGTCIDLINDYQCICIDGFDGKKCTNNIDECLPDPCHNNGTCIDLVNDYHCHCVTGFNGTNCENNIDDCMSDPCQNNATCSDLVNDYHCDCVAGFNGTNCENNIDECAEQPCQNNGTCIDLINDYQCICIDGFNGKNCKNNIDDCLPDPCENNGTCTDLVNDYQCNCMLGFNETNCENNIDDCLPNPCKNNGTCTDLVNDYQCDCVSGYNGTDCEHNIDECEVQPCQNNGTCIDLINEYQCHCTDGYNGTNCTTDIDECATQPCQNNGSCLDIVNGYRCFCTNGFTGKNCANDTYILQVLNFESSSSVLHEGKSVWFKLELRSKTMYEFHWFHTGYLIANPSRRYKVTSLETENNTSIHTLHIANVLQRDMGTWKISVSNIVTNASRNLTLKVIPKLMLKMNPEYDFSILRGEEISLQCTVTNPEALLDVTNGSLVMTKDGSALPDVDISNFSTTWKKYAGMEVDSGRYTCRHSGYYVPVNVSVFVTVIQPEQKRCESEWSEGVLWNATLAGTTKQEPCPSKQKGTATRYCEPLGIWASPSLINCTTEAFTNASLQLDSLMEDGIQNTDKVQETVNNTLQMMKNLTSSTNELSAGDLSSSLDILEKIVDISNSTGSTIEKEVFYAVIDNVLSVNNSKSWTTVSEKTQKDASSILKNMERLSEVVIRSDNITATQFRGSNFELTINQTKIDESGLRFPDVSTNNLSGSSEQTPTYFVLPKQDSKTEKAINYVAVIYKTMSNILPSDSDSDQIRRDLDQTSTKEEFVNSPILSLTTQNDLGVLIPPLNLTFGHVYINESSNMQAVCVSWDFTKNKWTERGCKMNQSDNKRTVCQCNHLTNFAILMRPYSPATEDKQSLKTMSLVGVILSIFFTALTCVIYTMTWRYIKSDQNILLLNLCGSLILSYVIFISAVEQTGNEGACIAITAIIHYLFLVTFFCMLGMGVYYFMSITVTYYAMYVANNFKSISRVHWFLLTIYGLPVIITTTTLGAFWGKDYHLKYYCWLSPKSGSLYLFIIPVCLISMLNLLIIVSLVRVLSASSAMMKSSLQKKATSGLRSLGTLLPVLGVTWLFGILAVNEKADVFQYIFVIANSLQGFFIFVSHVLLNKKVMQGLKNRYPVLTTLISITEHSKTETTSVSHSQSSSKSNALLFTMKKKGIFERLRNKTVKKSDSVVTEKTTSTACCSSVSHEKSLVMSEYESTNNTLKLISEEENTRGRFWFSFSLNPWKKKYTVTEM</sequence>
<evidence type="ECO:0000256" key="14">
    <source>
        <dbReference type="ARBA" id="ARBA00022782"/>
    </source>
</evidence>
<evidence type="ECO:0000256" key="21">
    <source>
        <dbReference type="ARBA" id="ARBA00023212"/>
    </source>
</evidence>
<dbReference type="Gene3D" id="2.60.220.50">
    <property type="match status" value="1"/>
</dbReference>
<dbReference type="SUPFAM" id="SSF56436">
    <property type="entry name" value="C-type lectin-like"/>
    <property type="match status" value="1"/>
</dbReference>
<evidence type="ECO:0000259" key="26">
    <source>
        <dbReference type="PROSITE" id="PS50026"/>
    </source>
</evidence>
<keyword evidence="16" id="KW-0297">G-protein coupled receptor</keyword>
<dbReference type="PROSITE" id="PS50261">
    <property type="entry name" value="G_PROTEIN_RECEP_F2_4"/>
    <property type="match status" value="1"/>
</dbReference>
<dbReference type="GO" id="GO:0060255">
    <property type="term" value="P:regulation of macromolecule metabolic process"/>
    <property type="evidence" value="ECO:0007669"/>
    <property type="project" value="UniProtKB-ARBA"/>
</dbReference>
<dbReference type="InterPro" id="IPR001304">
    <property type="entry name" value="C-type_lectin-like"/>
</dbReference>
<dbReference type="PANTHER" id="PTHR45836:SF23">
    <property type="entry name" value="NEUROGENIC LOCUS NOTCH HOMOLOG PROTEIN 1"/>
    <property type="match status" value="1"/>
</dbReference>
<feature type="disulfide bond" evidence="24">
    <location>
        <begin position="445"/>
        <end position="454"/>
    </location>
</feature>
<dbReference type="InterPro" id="IPR016187">
    <property type="entry name" value="CTDL_fold"/>
</dbReference>
<feature type="domain" description="Ig-like" evidence="31">
    <location>
        <begin position="597"/>
        <end position="685"/>
    </location>
</feature>
<evidence type="ECO:0000256" key="8">
    <source>
        <dbReference type="ARBA" id="ARBA00022490"/>
    </source>
</evidence>
<dbReference type="InterPro" id="IPR000152">
    <property type="entry name" value="EGF-type_Asp/Asn_hydroxyl_site"/>
</dbReference>
<dbReference type="GO" id="GO:0016324">
    <property type="term" value="C:apical plasma membrane"/>
    <property type="evidence" value="ECO:0007669"/>
    <property type="project" value="UniProtKB-SubCell"/>
</dbReference>
<dbReference type="Pfam" id="PF16489">
    <property type="entry name" value="GAIN"/>
    <property type="match status" value="1"/>
</dbReference>
<dbReference type="PROSITE" id="PS00010">
    <property type="entry name" value="ASX_HYDROXYL"/>
    <property type="match status" value="11"/>
</dbReference>
<dbReference type="Gene3D" id="2.10.25.10">
    <property type="entry name" value="Laminin"/>
    <property type="match status" value="11"/>
</dbReference>
<evidence type="ECO:0000256" key="17">
    <source>
        <dbReference type="ARBA" id="ARBA00023136"/>
    </source>
</evidence>
<dbReference type="InterPro" id="IPR018097">
    <property type="entry name" value="EGF_Ca-bd_CS"/>
</dbReference>
<keyword evidence="19" id="KW-0675">Receptor</keyword>
<feature type="disulfide bond" evidence="24">
    <location>
        <begin position="141"/>
        <end position="150"/>
    </location>
</feature>
<dbReference type="InterPro" id="IPR017981">
    <property type="entry name" value="GPCR_2-like_7TM"/>
</dbReference>
<evidence type="ECO:0000256" key="2">
    <source>
        <dbReference type="ARBA" id="ARBA00004247"/>
    </source>
</evidence>
<dbReference type="PROSITE" id="PS50227">
    <property type="entry name" value="G_PROTEIN_RECEP_F2_3"/>
    <property type="match status" value="1"/>
</dbReference>
<feature type="domain" description="GAIN-B" evidence="28">
    <location>
        <begin position="882"/>
        <end position="1051"/>
    </location>
</feature>
<dbReference type="CDD" id="cd15040">
    <property type="entry name" value="7tmB2_Adhesion"/>
    <property type="match status" value="1"/>
</dbReference>
<keyword evidence="17 25" id="KW-0472">Membrane</keyword>
<dbReference type="InterPro" id="IPR016186">
    <property type="entry name" value="C-type_lectin-like/link_sf"/>
</dbReference>
<feature type="transmembrane region" description="Helical" evidence="25">
    <location>
        <begin position="1258"/>
        <end position="1277"/>
    </location>
</feature>
<keyword evidence="13" id="KW-0677">Repeat</keyword>
<dbReference type="InterPro" id="IPR003599">
    <property type="entry name" value="Ig_sub"/>
</dbReference>
<dbReference type="Pfam" id="PF00008">
    <property type="entry name" value="EGF"/>
    <property type="match status" value="9"/>
</dbReference>
<feature type="disulfide bond" evidence="24">
    <location>
        <begin position="255"/>
        <end position="264"/>
    </location>
</feature>
<dbReference type="Gene3D" id="3.10.100.10">
    <property type="entry name" value="Mannose-Binding Protein A, subunit A"/>
    <property type="match status" value="1"/>
</dbReference>
<evidence type="ECO:0000256" key="11">
    <source>
        <dbReference type="ARBA" id="ARBA00022692"/>
    </source>
</evidence>
<evidence type="ECO:0000256" key="7">
    <source>
        <dbReference type="ARBA" id="ARBA00022475"/>
    </source>
</evidence>
<dbReference type="SUPFAM" id="SSF57196">
    <property type="entry name" value="EGF/Laminin"/>
    <property type="match status" value="4"/>
</dbReference>
<keyword evidence="21" id="KW-0206">Cytoskeleton</keyword>
<feature type="domain" description="EGF-like" evidence="26">
    <location>
        <begin position="153"/>
        <end position="189"/>
    </location>
</feature>
<dbReference type="InterPro" id="IPR032471">
    <property type="entry name" value="AGRL2-4_GAIN_subdom_A"/>
</dbReference>
<feature type="domain" description="EGF-like" evidence="26">
    <location>
        <begin position="457"/>
        <end position="493"/>
    </location>
</feature>
<dbReference type="PROSITE" id="PS50835">
    <property type="entry name" value="IG_LIKE"/>
    <property type="match status" value="1"/>
</dbReference>
<feature type="domain" description="EGF-like" evidence="26">
    <location>
        <begin position="115"/>
        <end position="151"/>
    </location>
</feature>
<name>A0A8W8N8H0_MAGGI</name>
<proteinExistence type="inferred from homology"/>
<keyword evidence="8" id="KW-0963">Cytoplasm</keyword>
<evidence type="ECO:0000256" key="1">
    <source>
        <dbReference type="ARBA" id="ARBA00004245"/>
    </source>
</evidence>